<evidence type="ECO:0000313" key="1">
    <source>
        <dbReference type="EMBL" id="KNF01612.1"/>
    </source>
</evidence>
<sequence>MSGLVDSFSKLGTEDNSEQIRHYEILVHRELARVHNEYHCLREGILNKPDPLALFNQVDVRKELLDQLRLKRLPALRRQIISLSNTLQGQSDLQAQPLPKLQLVLKILSKLDATMGKIKFAIACICPDLQAQEVTHDRDFKDLKQLMCSRVAMCTLMMTGRICGLLSTSGRFIKESGHGFNRIAQKRTEFLKATNSCLRWIDDARKLTNESELSLVQGLWKSNIDKINQSLEHFLQFMRSQAPSSGGQGVLVGRDITKSMTAILRLSRLLYAKLLRLSVDRENFRMVTNLSSRELDMFAKVATTPSGSIDRLVNALCGRLQDPINTQQVIKNSLCEISEAPEHILHMVEHIFVPVVHHKADQPSSKFYYKASFYQWNSAHQSIIRTFSKSLGFTIT</sequence>
<dbReference type="AlphaFoldDB" id="A0A0L0VQY2"/>
<dbReference type="EMBL" id="AJIL01000028">
    <property type="protein sequence ID" value="KNF01612.1"/>
    <property type="molecule type" value="Genomic_DNA"/>
</dbReference>
<organism evidence="1 2">
    <name type="scientific">Puccinia striiformis f. sp. tritici PST-78</name>
    <dbReference type="NCBI Taxonomy" id="1165861"/>
    <lineage>
        <taxon>Eukaryota</taxon>
        <taxon>Fungi</taxon>
        <taxon>Dikarya</taxon>
        <taxon>Basidiomycota</taxon>
        <taxon>Pucciniomycotina</taxon>
        <taxon>Pucciniomycetes</taxon>
        <taxon>Pucciniales</taxon>
        <taxon>Pucciniaceae</taxon>
        <taxon>Puccinia</taxon>
    </lineage>
</organism>
<dbReference type="PANTHER" id="PTHR33069">
    <property type="entry name" value="CHROMOSOME 7, WHOLE GENOME SHOTGUN SEQUENCE-RELATED"/>
    <property type="match status" value="1"/>
</dbReference>
<proteinExistence type="predicted"/>
<comment type="caution">
    <text evidence="1">The sequence shown here is derived from an EMBL/GenBank/DDBJ whole genome shotgun (WGS) entry which is preliminary data.</text>
</comment>
<keyword evidence="2" id="KW-1185">Reference proteome</keyword>
<name>A0A0L0VQY2_9BASI</name>
<evidence type="ECO:0000313" key="2">
    <source>
        <dbReference type="Proteomes" id="UP000054564"/>
    </source>
</evidence>
<protein>
    <submittedName>
        <fullName evidence="1">Uncharacterized protein</fullName>
    </submittedName>
</protein>
<gene>
    <name evidence="1" type="ORF">PSTG_05043</name>
</gene>
<dbReference type="Proteomes" id="UP000054564">
    <property type="component" value="Unassembled WGS sequence"/>
</dbReference>
<accession>A0A0L0VQY2</accession>
<dbReference type="PANTHER" id="PTHR33069:SF3">
    <property type="entry name" value="DYNEIN HEAVY CHAIN TAIL DOMAIN-CONTAINING PROTEIN"/>
    <property type="match status" value="1"/>
</dbReference>
<reference evidence="2" key="1">
    <citation type="submission" date="2014-03" db="EMBL/GenBank/DDBJ databases">
        <title>The Genome Sequence of Puccinia striiformis f. sp. tritici PST-78.</title>
        <authorList>
            <consortium name="The Broad Institute Genome Sequencing Platform"/>
            <person name="Cuomo C."/>
            <person name="Hulbert S."/>
            <person name="Chen X."/>
            <person name="Walker B."/>
            <person name="Young S.K."/>
            <person name="Zeng Q."/>
            <person name="Gargeya S."/>
            <person name="Fitzgerald M."/>
            <person name="Haas B."/>
            <person name="Abouelleil A."/>
            <person name="Alvarado L."/>
            <person name="Arachchi H.M."/>
            <person name="Berlin A.M."/>
            <person name="Chapman S.B."/>
            <person name="Goldberg J."/>
            <person name="Griggs A."/>
            <person name="Gujja S."/>
            <person name="Hansen M."/>
            <person name="Howarth C."/>
            <person name="Imamovic A."/>
            <person name="Larimer J."/>
            <person name="McCowan C."/>
            <person name="Montmayeur A."/>
            <person name="Murphy C."/>
            <person name="Neiman D."/>
            <person name="Pearson M."/>
            <person name="Priest M."/>
            <person name="Roberts A."/>
            <person name="Saif S."/>
            <person name="Shea T."/>
            <person name="Sisk P."/>
            <person name="Sykes S."/>
            <person name="Wortman J."/>
            <person name="Nusbaum C."/>
            <person name="Birren B."/>
        </authorList>
    </citation>
    <scope>NUCLEOTIDE SEQUENCE [LARGE SCALE GENOMIC DNA]</scope>
    <source>
        <strain evidence="2">race PST-78</strain>
    </source>
</reference>